<dbReference type="PANTHER" id="PTHR40763:SF4">
    <property type="entry name" value="DUF1707 DOMAIN-CONTAINING PROTEIN"/>
    <property type="match status" value="1"/>
</dbReference>
<gene>
    <name evidence="2" type="ORF">GCM10009844_38360</name>
</gene>
<accession>A0ABP5LTG8</accession>
<evidence type="ECO:0000259" key="1">
    <source>
        <dbReference type="Pfam" id="PF08044"/>
    </source>
</evidence>
<dbReference type="Proteomes" id="UP001501771">
    <property type="component" value="Unassembled WGS sequence"/>
</dbReference>
<comment type="caution">
    <text evidence="2">The sequence shown here is derived from an EMBL/GenBank/DDBJ whole genome shotgun (WGS) entry which is preliminary data.</text>
</comment>
<dbReference type="EMBL" id="BAAAQR010000014">
    <property type="protein sequence ID" value="GAA2153651.1"/>
    <property type="molecule type" value="Genomic_DNA"/>
</dbReference>
<evidence type="ECO:0000313" key="3">
    <source>
        <dbReference type="Proteomes" id="UP001501771"/>
    </source>
</evidence>
<keyword evidence="3" id="KW-1185">Reference proteome</keyword>
<dbReference type="InterPro" id="IPR012551">
    <property type="entry name" value="DUF1707_SHOCT-like"/>
</dbReference>
<feature type="domain" description="DUF1707" evidence="1">
    <location>
        <begin position="23"/>
        <end position="74"/>
    </location>
</feature>
<dbReference type="Pfam" id="PF08044">
    <property type="entry name" value="DUF1707"/>
    <property type="match status" value="1"/>
</dbReference>
<sequence>MNGSGDIWSSFTHDPRPPANAVLRASDADRDVVRQVLVEAYADGRLDGDELESRTEAAAAARTLGELPPLVSDLVARVPDAYAAPALVPADELQRRAVASYESDRREALLGFLGPSILCVVIWLLIGGGFFWPGFVIAGTGIHLMRTLVRRQDIIEANRRRLEKKQARELEQERPEGDEDEDR</sequence>
<name>A0ABP5LTG8_9ACTN</name>
<protein>
    <recommendedName>
        <fullName evidence="1">DUF1707 domain-containing protein</fullName>
    </recommendedName>
</protein>
<dbReference type="PANTHER" id="PTHR40763">
    <property type="entry name" value="MEMBRANE PROTEIN-RELATED"/>
    <property type="match status" value="1"/>
</dbReference>
<reference evidence="3" key="1">
    <citation type="journal article" date="2019" name="Int. J. Syst. Evol. Microbiol.">
        <title>The Global Catalogue of Microorganisms (GCM) 10K type strain sequencing project: providing services to taxonomists for standard genome sequencing and annotation.</title>
        <authorList>
            <consortium name="The Broad Institute Genomics Platform"/>
            <consortium name="The Broad Institute Genome Sequencing Center for Infectious Disease"/>
            <person name="Wu L."/>
            <person name="Ma J."/>
        </authorList>
    </citation>
    <scope>NUCLEOTIDE SEQUENCE [LARGE SCALE GENOMIC DNA]</scope>
    <source>
        <strain evidence="3">JCM 16022</strain>
    </source>
</reference>
<evidence type="ECO:0000313" key="2">
    <source>
        <dbReference type="EMBL" id="GAA2153651.1"/>
    </source>
</evidence>
<dbReference type="RefSeq" id="WP_344156228.1">
    <property type="nucleotide sequence ID" value="NZ_BAAAQR010000014.1"/>
</dbReference>
<organism evidence="2 3">
    <name type="scientific">Nocardioides koreensis</name>
    <dbReference type="NCBI Taxonomy" id="433651"/>
    <lineage>
        <taxon>Bacteria</taxon>
        <taxon>Bacillati</taxon>
        <taxon>Actinomycetota</taxon>
        <taxon>Actinomycetes</taxon>
        <taxon>Propionibacteriales</taxon>
        <taxon>Nocardioidaceae</taxon>
        <taxon>Nocardioides</taxon>
    </lineage>
</organism>
<proteinExistence type="predicted"/>